<feature type="transmembrane region" description="Helical" evidence="1">
    <location>
        <begin position="375"/>
        <end position="398"/>
    </location>
</feature>
<protein>
    <submittedName>
        <fullName evidence="2">Uncharacterized protein</fullName>
    </submittedName>
</protein>
<feature type="transmembrane region" description="Helical" evidence="1">
    <location>
        <begin position="328"/>
        <end position="347"/>
    </location>
</feature>
<proteinExistence type="predicted"/>
<geneLocation type="mitochondrion" evidence="2"/>
<sequence length="442" mass="53047">MVINYFIRKKIKKFIRKSNNFYFKLRKKIKKIKIKKNIKKIKALCTQFYNRHGNRVKPVCHALIFSLLMVPFYVFCHLYGTIVNLFVTKIVFWPLLHRYKIPSFMSSLVPDIVKDSLNKFFNYFIVNCDDLYEYSGYYYDQVKAVILSNSDGLLELQTKLILAHNKYVLNYVFDSVFFYKPVDHFFMLLLPLFILVTTCRSINYHYSPYVVKAALAGQIDWINLEWSYLQHKTSTRYFIHRYWIEFWKKTIQLYTYAFTKYYAEQPYIIRERTLGIFTFMLLLFCEWMAWPSDYQLHAVPHHSLYYLMYGPAPTVAPYSFYFKEIVEHIIDLGIVYLLMDHIMLGFLRSHKTRVREHLLKRTILRRVYVSLRQKFVRTFPPLISIICFFTICSVYYYYAHEETPEGGMSTLISAYIMAILWVGLFGPPKEDDPEGEKPQKKM</sequence>
<reference evidence="2" key="2">
    <citation type="submission" date="2020-08" db="EMBL/GenBank/DDBJ databases">
        <authorList>
            <person name="Russell S.R."/>
            <person name="Jackson C."/>
            <person name="Reyes-Prieto A."/>
        </authorList>
    </citation>
    <scope>NUCLEOTIDE SEQUENCE</scope>
    <source>
        <strain evidence="2">NIES-764</strain>
    </source>
</reference>
<gene>
    <name evidence="2" type="primary">orf9</name>
</gene>
<feature type="transmembrane region" description="Helical" evidence="1">
    <location>
        <begin position="410"/>
        <end position="427"/>
    </location>
</feature>
<evidence type="ECO:0000256" key="1">
    <source>
        <dbReference type="SAM" id="Phobius"/>
    </source>
</evidence>
<feature type="transmembrane region" description="Helical" evidence="1">
    <location>
        <begin position="273"/>
        <end position="290"/>
    </location>
</feature>
<keyword evidence="1" id="KW-1133">Transmembrane helix</keyword>
<organism evidence="2">
    <name type="scientific">Cyanophora sudae</name>
    <dbReference type="NCBI Taxonomy" id="1522369"/>
    <lineage>
        <taxon>Eukaryota</taxon>
        <taxon>Glaucocystophyceae</taxon>
        <taxon>Cyanophorales</taxon>
        <taxon>Cyanophoraceae</taxon>
        <taxon>Cyanophora</taxon>
    </lineage>
</organism>
<name>A0A873WUU9_9EUKA</name>
<keyword evidence="1" id="KW-0472">Membrane</keyword>
<keyword evidence="1" id="KW-0812">Transmembrane</keyword>
<feature type="transmembrane region" description="Helical" evidence="1">
    <location>
        <begin position="184"/>
        <end position="202"/>
    </location>
</feature>
<feature type="transmembrane region" description="Helical" evidence="1">
    <location>
        <begin position="59"/>
        <end position="87"/>
    </location>
</feature>
<dbReference type="AlphaFoldDB" id="A0A873WUU9"/>
<keyword evidence="2" id="KW-0496">Mitochondrion</keyword>
<evidence type="ECO:0000313" key="2">
    <source>
        <dbReference type="EMBL" id="QPB15044.1"/>
    </source>
</evidence>
<dbReference type="RefSeq" id="YP_010041729.1">
    <property type="nucleotide sequence ID" value="NC_054208.1"/>
</dbReference>
<accession>A0A873WUU9</accession>
<reference evidence="2" key="1">
    <citation type="journal article" date="2020" name="J. Eukaryot. Microbiol.">
        <title>High Sequence Divergence but Limited Architectural Rearrangements in Organelle Genomes of Cyanophora (Glaucophyta) Species.</title>
        <authorList>
            <person name="Russell S."/>
            <person name="Jackson C."/>
            <person name="Reyes-Prieto A."/>
        </authorList>
    </citation>
    <scope>NUCLEOTIDE SEQUENCE</scope>
    <source>
        <strain evidence="2">NIES-764</strain>
    </source>
</reference>
<dbReference type="GeneID" id="63648313"/>
<dbReference type="EMBL" id="MT919637">
    <property type="protein sequence ID" value="QPB15044.1"/>
    <property type="molecule type" value="Genomic_DNA"/>
</dbReference>